<reference evidence="17 18" key="1">
    <citation type="journal article" date="2005" name="Nature">
        <title>Genome sequence, comparative analysis and haplotype structure of the domestic dog.</title>
        <authorList>
            <consortium name="Broad Sequencing Platform"/>
            <person name="Lindblad-Toh K."/>
            <person name="Wade C.M."/>
            <person name="Mikkelsen T.S."/>
            <person name="Karlsson E.K."/>
            <person name="Jaffe D.B."/>
            <person name="Kamal M."/>
            <person name="Clamp M."/>
            <person name="Chang J.L."/>
            <person name="Kulbokas E.J. III"/>
            <person name="Zody M.C."/>
            <person name="Mauceli E."/>
            <person name="Xie X."/>
            <person name="Breen M."/>
            <person name="Wayne R.K."/>
            <person name="Ostrander E.A."/>
            <person name="Ponting C.P."/>
            <person name="Galibert F."/>
            <person name="Smith D.R."/>
            <person name="DeJong P.J."/>
            <person name="Kirkness E."/>
            <person name="Alvarez P."/>
            <person name="Biagi T."/>
            <person name="Brockman W."/>
            <person name="Butler J."/>
            <person name="Chin C.W."/>
            <person name="Cook A."/>
            <person name="Cuff J."/>
            <person name="Daly M.J."/>
            <person name="DeCaprio D."/>
            <person name="Gnerre S."/>
            <person name="Grabherr M."/>
            <person name="Kellis M."/>
            <person name="Kleber M."/>
            <person name="Bardeleben C."/>
            <person name="Goodstadt L."/>
            <person name="Heger A."/>
            <person name="Hitte C."/>
            <person name="Kim L."/>
            <person name="Koepfli K.P."/>
            <person name="Parker H.G."/>
            <person name="Pollinger J.P."/>
            <person name="Searle S.M."/>
            <person name="Sutter N.B."/>
            <person name="Thomas R."/>
            <person name="Webber C."/>
            <person name="Baldwin J."/>
            <person name="Abebe A."/>
            <person name="Abouelleil A."/>
            <person name="Aftuck L."/>
            <person name="Ait-Zahra M."/>
            <person name="Aldredge T."/>
            <person name="Allen N."/>
            <person name="An P."/>
            <person name="Anderson S."/>
            <person name="Antoine C."/>
            <person name="Arachchi H."/>
            <person name="Aslam A."/>
            <person name="Ayotte L."/>
            <person name="Bachantsang P."/>
            <person name="Barry A."/>
            <person name="Bayul T."/>
            <person name="Benamara M."/>
            <person name="Berlin A."/>
            <person name="Bessette D."/>
            <person name="Blitshteyn B."/>
            <person name="Bloom T."/>
            <person name="Blye J."/>
            <person name="Boguslavskiy L."/>
            <person name="Bonnet C."/>
            <person name="Boukhgalter B."/>
            <person name="Brown A."/>
            <person name="Cahill P."/>
            <person name="Calixte N."/>
            <person name="Camarata J."/>
            <person name="Cheshatsang Y."/>
            <person name="Chu J."/>
            <person name="Citroen M."/>
            <person name="Collymore A."/>
            <person name="Cooke P."/>
            <person name="Dawoe T."/>
            <person name="Daza R."/>
            <person name="Decktor K."/>
            <person name="DeGray S."/>
            <person name="Dhargay N."/>
            <person name="Dooley K."/>
            <person name="Dooley K."/>
            <person name="Dorje P."/>
            <person name="Dorjee K."/>
            <person name="Dorris L."/>
            <person name="Duffey N."/>
            <person name="Dupes A."/>
            <person name="Egbiremolen O."/>
            <person name="Elong R."/>
            <person name="Falk J."/>
            <person name="Farina A."/>
            <person name="Faro S."/>
            <person name="Ferguson D."/>
            <person name="Ferreira P."/>
            <person name="Fisher S."/>
            <person name="FitzGerald M."/>
            <person name="Foley K."/>
            <person name="Foley C."/>
            <person name="Franke A."/>
            <person name="Friedrich D."/>
            <person name="Gage D."/>
            <person name="Garber M."/>
            <person name="Gearin G."/>
            <person name="Giannoukos G."/>
            <person name="Goode T."/>
            <person name="Goyette A."/>
            <person name="Graham J."/>
            <person name="Grandbois E."/>
            <person name="Gyaltsen K."/>
            <person name="Hafez N."/>
            <person name="Hagopian D."/>
            <person name="Hagos B."/>
            <person name="Hall J."/>
            <person name="Healy C."/>
            <person name="Hegarty R."/>
            <person name="Honan T."/>
            <person name="Horn A."/>
            <person name="Houde N."/>
            <person name="Hughes L."/>
            <person name="Hunnicutt L."/>
            <person name="Husby M."/>
            <person name="Jester B."/>
            <person name="Jones C."/>
            <person name="Kamat A."/>
            <person name="Kanga B."/>
            <person name="Kells C."/>
            <person name="Khazanovich D."/>
            <person name="Kieu A.C."/>
            <person name="Kisner P."/>
            <person name="Kumar M."/>
            <person name="Lance K."/>
            <person name="Landers T."/>
            <person name="Lara M."/>
            <person name="Lee W."/>
            <person name="Leger J.P."/>
            <person name="Lennon N."/>
            <person name="Leuper L."/>
            <person name="LeVine S."/>
            <person name="Liu J."/>
            <person name="Liu X."/>
            <person name="Lokyitsang Y."/>
            <person name="Lokyitsang T."/>
            <person name="Lui A."/>
            <person name="Macdonald J."/>
            <person name="Major J."/>
            <person name="Marabella R."/>
            <person name="Maru K."/>
            <person name="Matthews C."/>
            <person name="McDonough S."/>
            <person name="Mehta T."/>
            <person name="Meldrim J."/>
            <person name="Melnikov A."/>
            <person name="Meneus L."/>
            <person name="Mihalev A."/>
            <person name="Mihova T."/>
            <person name="Miller K."/>
            <person name="Mittelman R."/>
            <person name="Mlenga V."/>
            <person name="Mulrain L."/>
            <person name="Munson G."/>
            <person name="Navidi A."/>
            <person name="Naylor J."/>
            <person name="Nguyen T."/>
            <person name="Nguyen N."/>
            <person name="Nguyen C."/>
            <person name="Nguyen T."/>
            <person name="Nicol R."/>
            <person name="Norbu N."/>
            <person name="Norbu C."/>
            <person name="Novod N."/>
            <person name="Nyima T."/>
            <person name="Olandt P."/>
            <person name="O'Neill B."/>
            <person name="O'Neill K."/>
            <person name="Osman S."/>
            <person name="Oyono L."/>
            <person name="Patti C."/>
            <person name="Perrin D."/>
            <person name="Phunkhang P."/>
            <person name="Pierre F."/>
            <person name="Priest M."/>
            <person name="Rachupka A."/>
            <person name="Raghuraman S."/>
            <person name="Rameau R."/>
            <person name="Ray V."/>
            <person name="Raymond C."/>
            <person name="Rege F."/>
            <person name="Rise C."/>
            <person name="Rogers J."/>
            <person name="Rogov P."/>
            <person name="Sahalie J."/>
            <person name="Settipalli S."/>
            <person name="Sharpe T."/>
            <person name="Shea T."/>
            <person name="Sheehan M."/>
            <person name="Sherpa N."/>
            <person name="Shi J."/>
            <person name="Shih D."/>
            <person name="Sloan J."/>
            <person name="Smith C."/>
            <person name="Sparrow T."/>
            <person name="Stalker J."/>
            <person name="Stange-Thomann N."/>
            <person name="Stavropoulos S."/>
            <person name="Stone C."/>
            <person name="Stone S."/>
            <person name="Sykes S."/>
            <person name="Tchuinga P."/>
            <person name="Tenzing P."/>
            <person name="Tesfaye S."/>
            <person name="Thoulutsang D."/>
            <person name="Thoulutsang Y."/>
            <person name="Topham K."/>
            <person name="Topping I."/>
            <person name="Tsamla T."/>
            <person name="Vassiliev H."/>
            <person name="Venkataraman V."/>
            <person name="Vo A."/>
            <person name="Wangchuk T."/>
            <person name="Wangdi T."/>
            <person name="Weiand M."/>
            <person name="Wilkinson J."/>
            <person name="Wilson A."/>
            <person name="Yadav S."/>
            <person name="Yang S."/>
            <person name="Yang X."/>
            <person name="Young G."/>
            <person name="Yu Q."/>
            <person name="Zainoun J."/>
            <person name="Zembek L."/>
            <person name="Zimmer A."/>
            <person name="Lander E.S."/>
        </authorList>
    </citation>
    <scope>NUCLEOTIDE SEQUENCE [LARGE SCALE GENOMIC DNA]</scope>
    <source>
        <strain evidence="17">Boxer</strain>
    </source>
</reference>
<dbReference type="PANTHER" id="PTHR15222">
    <property type="entry name" value="NADH DEHYDROGENASE [UBIQUINONE] 1 BETA SUBCOMPLEX SUBUNIT 1"/>
    <property type="match status" value="1"/>
</dbReference>
<dbReference type="OrthoDB" id="9923602at2759"/>
<dbReference type="PANTHER" id="PTHR15222:SF2">
    <property type="entry name" value="NADH DEHYDROGENASE [UBIQUINONE] 1 BETA SUBCOMPLEX SUBUNIT 1"/>
    <property type="match status" value="1"/>
</dbReference>
<accession>A0A8P0PFS6</accession>
<evidence type="ECO:0000256" key="1">
    <source>
        <dbReference type="ARBA" id="ARBA00003335"/>
    </source>
</evidence>
<sequence>KKHEKSRASRGRNGVVSQRHPSLRGRGEWHVPGPQLPPAPVAGLAAALGRGVVGASRAAALKMNVIQIVRDHWVHILVPMGFVLGCYLDRKNDEKLTAFRNKSLLFRRELRPNEEVTWK</sequence>
<feature type="region of interest" description="Disordered" evidence="16">
    <location>
        <begin position="1"/>
        <end position="35"/>
    </location>
</feature>
<keyword evidence="12" id="KW-0496">Mitochondrion</keyword>
<comment type="function">
    <text evidence="1">Accessory subunit of the mitochondrial membrane respiratory chain NADH dehydrogenase (Complex I) that is believed not to be involved in catalysis. Complex I functions in the transfer of electrons from NADH to the respiratory chain. The immediate electron acceptor for the enzyme is believed to be ubiquinone.</text>
</comment>
<keyword evidence="8" id="KW-0812">Transmembrane</keyword>
<evidence type="ECO:0000256" key="5">
    <source>
        <dbReference type="ARBA" id="ARBA00018678"/>
    </source>
</evidence>
<dbReference type="Ensembl" id="ENSCAFT00000108021.1">
    <property type="protein sequence ID" value="ENSCAFP00000067165.1"/>
    <property type="gene ID" value="ENSCAFG00000058668.1"/>
</dbReference>
<keyword evidence="7" id="KW-0679">Respiratory chain</keyword>
<evidence type="ECO:0000256" key="6">
    <source>
        <dbReference type="ARBA" id="ARBA00022448"/>
    </source>
</evidence>
<dbReference type="GO" id="GO:0005743">
    <property type="term" value="C:mitochondrial inner membrane"/>
    <property type="evidence" value="ECO:0007669"/>
    <property type="project" value="UniProtKB-SubCell"/>
</dbReference>
<dbReference type="Proteomes" id="UP000002254">
    <property type="component" value="Chromosome 8"/>
</dbReference>
<reference evidence="17" key="2">
    <citation type="submission" date="2025-08" db="UniProtKB">
        <authorList>
            <consortium name="Ensembl"/>
        </authorList>
    </citation>
    <scope>IDENTIFICATION</scope>
</reference>
<protein>
    <recommendedName>
        <fullName evidence="5">NADH dehydrogenase [ubiquinone] 1 beta subcomplex subunit 1</fullName>
    </recommendedName>
    <alternativeName>
        <fullName evidence="15">Complex I-MNLL</fullName>
    </alternativeName>
    <alternativeName>
        <fullName evidence="14">NADH-ubiquinone oxidoreductase MNLL subunit</fullName>
    </alternativeName>
</protein>
<keyword evidence="9" id="KW-0999">Mitochondrion inner membrane</keyword>
<dbReference type="AlphaFoldDB" id="A0A8P0PFS6"/>
<evidence type="ECO:0000256" key="8">
    <source>
        <dbReference type="ARBA" id="ARBA00022692"/>
    </source>
</evidence>
<evidence type="ECO:0000256" key="9">
    <source>
        <dbReference type="ARBA" id="ARBA00022792"/>
    </source>
</evidence>
<keyword evidence="11" id="KW-1133">Transmembrane helix</keyword>
<evidence type="ECO:0000256" key="4">
    <source>
        <dbReference type="ARBA" id="ARBA00011533"/>
    </source>
</evidence>
<keyword evidence="10" id="KW-0249">Electron transport</keyword>
<evidence type="ECO:0000256" key="13">
    <source>
        <dbReference type="ARBA" id="ARBA00023136"/>
    </source>
</evidence>
<evidence type="ECO:0000256" key="3">
    <source>
        <dbReference type="ARBA" id="ARBA00007393"/>
    </source>
</evidence>
<name>A0A8P0PFS6_CANLF</name>
<proteinExistence type="inferred from homology"/>
<keyword evidence="6" id="KW-0813">Transport</keyword>
<feature type="compositionally biased region" description="Basic residues" evidence="16">
    <location>
        <begin position="1"/>
        <end position="10"/>
    </location>
</feature>
<evidence type="ECO:0000313" key="18">
    <source>
        <dbReference type="Proteomes" id="UP000002254"/>
    </source>
</evidence>
<evidence type="ECO:0000256" key="2">
    <source>
        <dbReference type="ARBA" id="ARBA00004298"/>
    </source>
</evidence>
<evidence type="ECO:0000256" key="11">
    <source>
        <dbReference type="ARBA" id="ARBA00022989"/>
    </source>
</evidence>
<dbReference type="InterPro" id="IPR012575">
    <property type="entry name" value="NDUB1"/>
</dbReference>
<dbReference type="Pfam" id="PF08040">
    <property type="entry name" value="NADH_oxidored"/>
    <property type="match status" value="1"/>
</dbReference>
<comment type="subunit">
    <text evidence="4">Complex I is composed of 45 different subunits.</text>
</comment>
<comment type="subcellular location">
    <subcellularLocation>
        <location evidence="2">Mitochondrion inner membrane</location>
        <topology evidence="2">Single-pass membrane protein</topology>
        <orientation evidence="2">Matrix side</orientation>
    </subcellularLocation>
</comment>
<organism evidence="17 18">
    <name type="scientific">Canis lupus familiaris</name>
    <name type="common">Dog</name>
    <name type="synonym">Canis familiaris</name>
    <dbReference type="NCBI Taxonomy" id="9615"/>
    <lineage>
        <taxon>Eukaryota</taxon>
        <taxon>Metazoa</taxon>
        <taxon>Chordata</taxon>
        <taxon>Craniata</taxon>
        <taxon>Vertebrata</taxon>
        <taxon>Euteleostomi</taxon>
        <taxon>Mammalia</taxon>
        <taxon>Eutheria</taxon>
        <taxon>Laurasiatheria</taxon>
        <taxon>Carnivora</taxon>
        <taxon>Caniformia</taxon>
        <taxon>Canidae</taxon>
        <taxon>Canis</taxon>
    </lineage>
</organism>
<evidence type="ECO:0000256" key="12">
    <source>
        <dbReference type="ARBA" id="ARBA00023128"/>
    </source>
</evidence>
<evidence type="ECO:0000256" key="16">
    <source>
        <dbReference type="SAM" id="MobiDB-lite"/>
    </source>
</evidence>
<evidence type="ECO:0000256" key="7">
    <source>
        <dbReference type="ARBA" id="ARBA00022660"/>
    </source>
</evidence>
<evidence type="ECO:0000256" key="10">
    <source>
        <dbReference type="ARBA" id="ARBA00022982"/>
    </source>
</evidence>
<evidence type="ECO:0000256" key="15">
    <source>
        <dbReference type="ARBA" id="ARBA00033364"/>
    </source>
</evidence>
<gene>
    <name evidence="17" type="primary">NDUFB1</name>
</gene>
<evidence type="ECO:0000313" key="17">
    <source>
        <dbReference type="Ensembl" id="ENSCAFP00000067165.1"/>
    </source>
</evidence>
<comment type="similarity">
    <text evidence="3">Belongs to the complex I NDUFB1 subunit family.</text>
</comment>
<keyword evidence="13" id="KW-0472">Membrane</keyword>
<evidence type="ECO:0000256" key="14">
    <source>
        <dbReference type="ARBA" id="ARBA00030377"/>
    </source>
</evidence>